<dbReference type="InterPro" id="IPR016032">
    <property type="entry name" value="Sig_transdc_resp-reg_C-effctor"/>
</dbReference>
<dbReference type="Gene3D" id="1.10.10.10">
    <property type="entry name" value="Winged helix-like DNA-binding domain superfamily/Winged helix DNA-binding domain"/>
    <property type="match status" value="1"/>
</dbReference>
<dbReference type="RefSeq" id="WP_062612546.1">
    <property type="nucleotide sequence ID" value="NZ_FCOX02000127.1"/>
</dbReference>
<dbReference type="GO" id="GO:0006355">
    <property type="term" value="P:regulation of DNA-templated transcription"/>
    <property type="evidence" value="ECO:0007669"/>
    <property type="project" value="InterPro"/>
</dbReference>
<accession>A0A158EIL9</accession>
<name>A0A158EIL9_9BURK</name>
<dbReference type="Proteomes" id="UP000071859">
    <property type="component" value="Unassembled WGS sequence"/>
</dbReference>
<sequence length="125" mass="13511">MTTESSVSGGQSGFILGSRIFFDTGAGWVQGINGTAGRIELDTRMTRVLAAFACSPFSLLSFEHLIRIALDNGPVQGAHHELSQIIRALRHALHNIDPSSIYIARIPRLGYALVAPVTEQRIPGE</sequence>
<evidence type="ECO:0000313" key="2">
    <source>
        <dbReference type="Proteomes" id="UP000071859"/>
    </source>
</evidence>
<comment type="caution">
    <text evidence="1">The sequence shown here is derived from an EMBL/GenBank/DDBJ whole genome shotgun (WGS) entry which is preliminary data.</text>
</comment>
<evidence type="ECO:0008006" key="3">
    <source>
        <dbReference type="Google" id="ProtNLM"/>
    </source>
</evidence>
<dbReference type="SUPFAM" id="SSF46894">
    <property type="entry name" value="C-terminal effector domain of the bipartite response regulators"/>
    <property type="match status" value="1"/>
</dbReference>
<dbReference type="GO" id="GO:0003677">
    <property type="term" value="F:DNA binding"/>
    <property type="evidence" value="ECO:0007669"/>
    <property type="project" value="InterPro"/>
</dbReference>
<keyword evidence="2" id="KW-1185">Reference proteome</keyword>
<dbReference type="EMBL" id="FCOX02000127">
    <property type="protein sequence ID" value="SAL06664.1"/>
    <property type="molecule type" value="Genomic_DNA"/>
</dbReference>
<reference evidence="1" key="1">
    <citation type="submission" date="2016-01" db="EMBL/GenBank/DDBJ databases">
        <authorList>
            <person name="Peeters C."/>
        </authorList>
    </citation>
    <scope>NUCLEOTIDE SEQUENCE</scope>
    <source>
        <strain evidence="1">LMG 29321</strain>
    </source>
</reference>
<dbReference type="OrthoDB" id="54411at2"/>
<dbReference type="InterPro" id="IPR036388">
    <property type="entry name" value="WH-like_DNA-bd_sf"/>
</dbReference>
<proteinExistence type="predicted"/>
<evidence type="ECO:0000313" key="1">
    <source>
        <dbReference type="EMBL" id="SAL06664.1"/>
    </source>
</evidence>
<organism evidence="1 2">
    <name type="scientific">Caballeronia calidae</name>
    <dbReference type="NCBI Taxonomy" id="1777139"/>
    <lineage>
        <taxon>Bacteria</taxon>
        <taxon>Pseudomonadati</taxon>
        <taxon>Pseudomonadota</taxon>
        <taxon>Betaproteobacteria</taxon>
        <taxon>Burkholderiales</taxon>
        <taxon>Burkholderiaceae</taxon>
        <taxon>Caballeronia</taxon>
    </lineage>
</organism>
<protein>
    <recommendedName>
        <fullName evidence="3">OmpR/PhoB-type domain-containing protein</fullName>
    </recommendedName>
</protein>
<dbReference type="AlphaFoldDB" id="A0A158EIL9"/>
<gene>
    <name evidence="1" type="ORF">AWB78_08179</name>
</gene>